<comment type="caution">
    <text evidence="2">The sequence shown here is derived from an EMBL/GenBank/DDBJ whole genome shotgun (WGS) entry which is preliminary data.</text>
</comment>
<dbReference type="OrthoDB" id="9994396at2"/>
<keyword evidence="1" id="KW-0472">Membrane</keyword>
<organism evidence="2 3">
    <name type="scientific">Thermogemmatispora tikiterensis</name>
    <dbReference type="NCBI Taxonomy" id="1825093"/>
    <lineage>
        <taxon>Bacteria</taxon>
        <taxon>Bacillati</taxon>
        <taxon>Chloroflexota</taxon>
        <taxon>Ktedonobacteria</taxon>
        <taxon>Thermogemmatisporales</taxon>
        <taxon>Thermogemmatisporaceae</taxon>
        <taxon>Thermogemmatispora</taxon>
    </lineage>
</organism>
<dbReference type="AlphaFoldDB" id="A0A328VJ89"/>
<protein>
    <submittedName>
        <fullName evidence="2">Uncharacterized protein</fullName>
    </submittedName>
</protein>
<evidence type="ECO:0000256" key="1">
    <source>
        <dbReference type="SAM" id="Phobius"/>
    </source>
</evidence>
<keyword evidence="3" id="KW-1185">Reference proteome</keyword>
<evidence type="ECO:0000313" key="3">
    <source>
        <dbReference type="Proteomes" id="UP000248706"/>
    </source>
</evidence>
<reference evidence="2 3" key="1">
    <citation type="submission" date="2016-08" db="EMBL/GenBank/DDBJ databases">
        <title>Analysis of Carbohydrate Active Enzymes in Thermogemmatispora T81 Reveals Carbohydrate Degradation Ability.</title>
        <authorList>
            <person name="Tomazini A."/>
            <person name="Lal S."/>
            <person name="Stott M."/>
            <person name="Henrissat B."/>
            <person name="Polikarpov I."/>
            <person name="Sparling R."/>
            <person name="Levin D.B."/>
        </authorList>
    </citation>
    <scope>NUCLEOTIDE SEQUENCE [LARGE SCALE GENOMIC DNA]</scope>
    <source>
        <strain evidence="2 3">T81</strain>
    </source>
</reference>
<dbReference type="Proteomes" id="UP000248706">
    <property type="component" value="Unassembled WGS sequence"/>
</dbReference>
<keyword evidence="1" id="KW-0812">Transmembrane</keyword>
<proteinExistence type="predicted"/>
<dbReference type="EMBL" id="MCIF01000002">
    <property type="protein sequence ID" value="RAQ97968.1"/>
    <property type="molecule type" value="Genomic_DNA"/>
</dbReference>
<feature type="transmembrane region" description="Helical" evidence="1">
    <location>
        <begin position="12"/>
        <end position="34"/>
    </location>
</feature>
<sequence>MLCPEEIVIMEVAIPLLSVGLLVTLGALVNEIWLSRAAWRARRQRHQALQEALEVLQAAAAGLLETESCSSGATECWTGLDEPQILTV</sequence>
<keyword evidence="1" id="KW-1133">Transmembrane helix</keyword>
<name>A0A328VJ89_9CHLR</name>
<dbReference type="RefSeq" id="WP_112432833.1">
    <property type="nucleotide sequence ID" value="NZ_MCIF01000002.1"/>
</dbReference>
<evidence type="ECO:0000313" key="2">
    <source>
        <dbReference type="EMBL" id="RAQ97968.1"/>
    </source>
</evidence>
<accession>A0A328VJ89</accession>
<gene>
    <name evidence="2" type="ORF">A4R35_20685</name>
</gene>